<evidence type="ECO:0000313" key="2">
    <source>
        <dbReference type="EMBL" id="UTI67075.1"/>
    </source>
</evidence>
<keyword evidence="3" id="KW-1185">Reference proteome</keyword>
<name>A0ABY5DZW6_9ACTN</name>
<dbReference type="RefSeq" id="WP_254573724.1">
    <property type="nucleotide sequence ID" value="NZ_CP098502.1"/>
</dbReference>
<organism evidence="2 3">
    <name type="scientific">Paraconexibacter antarcticus</name>
    <dbReference type="NCBI Taxonomy" id="2949664"/>
    <lineage>
        <taxon>Bacteria</taxon>
        <taxon>Bacillati</taxon>
        <taxon>Actinomycetota</taxon>
        <taxon>Thermoleophilia</taxon>
        <taxon>Solirubrobacterales</taxon>
        <taxon>Paraconexibacteraceae</taxon>
        <taxon>Paraconexibacter</taxon>
    </lineage>
</organism>
<evidence type="ECO:0000259" key="1">
    <source>
        <dbReference type="Pfam" id="PF00817"/>
    </source>
</evidence>
<proteinExistence type="predicted"/>
<dbReference type="InterPro" id="IPR001126">
    <property type="entry name" value="UmuC"/>
</dbReference>
<accession>A0ABY5DZW6</accession>
<dbReference type="EMBL" id="CP098502">
    <property type="protein sequence ID" value="UTI67075.1"/>
    <property type="molecule type" value="Genomic_DNA"/>
</dbReference>
<dbReference type="InterPro" id="IPR043502">
    <property type="entry name" value="DNA/RNA_pol_sf"/>
</dbReference>
<feature type="domain" description="UmuC" evidence="1">
    <location>
        <begin position="19"/>
        <end position="169"/>
    </location>
</feature>
<dbReference type="Proteomes" id="UP001056035">
    <property type="component" value="Chromosome"/>
</dbReference>
<reference evidence="2 3" key="1">
    <citation type="submission" date="2022-06" db="EMBL/GenBank/DDBJ databases">
        <title>Paraconexibacter antarcticus.</title>
        <authorList>
            <person name="Kim C.S."/>
        </authorList>
    </citation>
    <scope>NUCLEOTIDE SEQUENCE [LARGE SCALE GENOMIC DNA]</scope>
    <source>
        <strain evidence="2 3">02-257</strain>
    </source>
</reference>
<protein>
    <recommendedName>
        <fullName evidence="1">UmuC domain-containing protein</fullName>
    </recommendedName>
</protein>
<sequence>MVVCVQLPRFELAVAAGGRDALLALGPAALAPEPGREQLVGEVSAAAEAVGVYPGMRLGEALSRCPALALLPPDPVGVADEWEAAVRRLEAVGAAVETPWPGSACFEAASLRRLYGGRVVVEDVTEPAPGLRRIGRAEPPPWLDAVVAVVRRALALPARVGAGPSRFCAVAGAARARSRRPELVAGAVALAAEPVALLRRYEETAALVPALDRLGIGTLGALAALGRPALADRFGAAGLRAHELALGQDTPLRPRVPGEVVQESLELPEAASGVQAQRALELLIDQLLAARARRGRTLRAVVLSARLVEGGTWQDRVVFREPLADAARMRMVLALRLALLPAPASTLRLAVERFGPPSAPGAPLFEDAAAVRRARLREAVRQARLAAGPDAALRILCVEPDSRVPERRAVLAPFE</sequence>
<dbReference type="SUPFAM" id="SSF56672">
    <property type="entry name" value="DNA/RNA polymerases"/>
    <property type="match status" value="1"/>
</dbReference>
<dbReference type="Pfam" id="PF00817">
    <property type="entry name" value="IMS"/>
    <property type="match status" value="1"/>
</dbReference>
<gene>
    <name evidence="2" type="ORF">NBH00_12070</name>
</gene>
<evidence type="ECO:0000313" key="3">
    <source>
        <dbReference type="Proteomes" id="UP001056035"/>
    </source>
</evidence>